<dbReference type="InterPro" id="IPR043906">
    <property type="entry name" value="Gfo/Idh/MocA_OxRdtase_bact_C"/>
</dbReference>
<evidence type="ECO:0000259" key="2">
    <source>
        <dbReference type="Pfam" id="PF19051"/>
    </source>
</evidence>
<dbReference type="Gene3D" id="3.30.360.10">
    <property type="entry name" value="Dihydrodipicolinate Reductase, domain 2"/>
    <property type="match status" value="1"/>
</dbReference>
<evidence type="ECO:0000259" key="1">
    <source>
        <dbReference type="Pfam" id="PF01408"/>
    </source>
</evidence>
<name>A0AAU7C8Q9_9BACT</name>
<feature type="domain" description="Gfo/Idh/MocA-like oxidoreductase N-terminal" evidence="1">
    <location>
        <begin position="52"/>
        <end position="171"/>
    </location>
</feature>
<dbReference type="AlphaFoldDB" id="A0AAU7C8Q9"/>
<feature type="domain" description="Gfo/Idh/MocA-like oxidoreductase bacterial type C-terminal" evidence="2">
    <location>
        <begin position="216"/>
        <end position="284"/>
    </location>
</feature>
<protein>
    <submittedName>
        <fullName evidence="3">Gfo/Idh/MocA family oxidoreductase</fullName>
    </submittedName>
</protein>
<dbReference type="EMBL" id="CP155447">
    <property type="protein sequence ID" value="XBH01654.1"/>
    <property type="molecule type" value="Genomic_DNA"/>
</dbReference>
<dbReference type="GO" id="GO:0000166">
    <property type="term" value="F:nucleotide binding"/>
    <property type="evidence" value="ECO:0007669"/>
    <property type="project" value="InterPro"/>
</dbReference>
<dbReference type="RefSeq" id="WP_406694398.1">
    <property type="nucleotide sequence ID" value="NZ_CP155447.1"/>
</dbReference>
<evidence type="ECO:0000313" key="3">
    <source>
        <dbReference type="EMBL" id="XBH01654.1"/>
    </source>
</evidence>
<dbReference type="InterPro" id="IPR006311">
    <property type="entry name" value="TAT_signal"/>
</dbReference>
<gene>
    <name evidence="3" type="ORF">V5E97_25310</name>
</gene>
<dbReference type="SUPFAM" id="SSF55347">
    <property type="entry name" value="Glyceraldehyde-3-phosphate dehydrogenase-like, C-terminal domain"/>
    <property type="match status" value="1"/>
</dbReference>
<organism evidence="3">
    <name type="scientific">Singulisphaera sp. Ch08</name>
    <dbReference type="NCBI Taxonomy" id="3120278"/>
    <lineage>
        <taxon>Bacteria</taxon>
        <taxon>Pseudomonadati</taxon>
        <taxon>Planctomycetota</taxon>
        <taxon>Planctomycetia</taxon>
        <taxon>Isosphaerales</taxon>
        <taxon>Isosphaeraceae</taxon>
        <taxon>Singulisphaera</taxon>
    </lineage>
</organism>
<sequence length="502" mass="54070">MKPIPRRSFLGSSMAAGLALGAPRLMMGAEPRSVGPNEAVRVAVIGLGATNAVGGVGGRGHQLIGRLREISGARIVALCDVDQAHLDREVKAASDHEGKVAAHTDLRRVFDDKNIDAVVIALPNHWHALATIWACQAGKDVYVEKPFSYDLWEGRQMVAAARKHGRMVQVGTQNRSSTLLRRVFDRLKGGELGAMRYAHALVYRARNGIGSVDAPTSPPSTVDYDLWCGPASNKPLMRKQLHYDWHWVWDTGNGEIGNNGIHVIDICRWALGQNQTPPRAMSIGGRFGFNDSGETANTQVALLDYRPAPLICEIRNVSVAKGADPMGRFRGQNKGVVIDCEEGYFAGDASGGAIFDRQGKKIEDIADGDSPKAMEIAHLSGFVAAVRSRQTSDLAAEALQGHLSAACCHMANVSHRLGKQASPEAIRATITGDGELADAFDRCSEALRKNGVELDATPATLGPWVTLDAKQGRFVGDFADAANELSRREYRKPFVVPEITGG</sequence>
<dbReference type="PANTHER" id="PTHR43818">
    <property type="entry name" value="BCDNA.GH03377"/>
    <property type="match status" value="1"/>
</dbReference>
<dbReference type="PANTHER" id="PTHR43818:SF5">
    <property type="entry name" value="OXIDOREDUCTASE FAMILY PROTEIN"/>
    <property type="match status" value="1"/>
</dbReference>
<dbReference type="InterPro" id="IPR036291">
    <property type="entry name" value="NAD(P)-bd_dom_sf"/>
</dbReference>
<accession>A0AAU7C8Q9</accession>
<dbReference type="Pfam" id="PF19051">
    <property type="entry name" value="GFO_IDH_MocA_C2"/>
    <property type="match status" value="1"/>
</dbReference>
<dbReference type="Gene3D" id="3.40.50.720">
    <property type="entry name" value="NAD(P)-binding Rossmann-like Domain"/>
    <property type="match status" value="1"/>
</dbReference>
<dbReference type="SUPFAM" id="SSF51735">
    <property type="entry name" value="NAD(P)-binding Rossmann-fold domains"/>
    <property type="match status" value="1"/>
</dbReference>
<dbReference type="InterPro" id="IPR000683">
    <property type="entry name" value="Gfo/Idh/MocA-like_OxRdtase_N"/>
</dbReference>
<proteinExistence type="predicted"/>
<dbReference type="Pfam" id="PF01408">
    <property type="entry name" value="GFO_IDH_MocA"/>
    <property type="match status" value="1"/>
</dbReference>
<dbReference type="InterPro" id="IPR050463">
    <property type="entry name" value="Gfo/Idh/MocA_oxidrdct_glycsds"/>
</dbReference>
<reference evidence="3" key="1">
    <citation type="submission" date="2024-05" db="EMBL/GenBank/DDBJ databases">
        <title>Planctomycetes of the genus Singulisphaera possess chitinolytic capabilities.</title>
        <authorList>
            <person name="Ivanova A."/>
        </authorList>
    </citation>
    <scope>NUCLEOTIDE SEQUENCE</scope>
    <source>
        <strain evidence="3">Ch08T</strain>
    </source>
</reference>
<dbReference type="PROSITE" id="PS51318">
    <property type="entry name" value="TAT"/>
    <property type="match status" value="1"/>
</dbReference>